<dbReference type="AlphaFoldDB" id="A0A379ATA1"/>
<dbReference type="EMBL" id="UGSP01000001">
    <property type="protein sequence ID" value="SUB24850.1"/>
    <property type="molecule type" value="Genomic_DNA"/>
</dbReference>
<comment type="similarity">
    <text evidence="1">Belongs to the type-I restriction system S methylase family.</text>
</comment>
<evidence type="ECO:0000313" key="5">
    <source>
        <dbReference type="EMBL" id="SUB24850.1"/>
    </source>
</evidence>
<evidence type="ECO:0000313" key="6">
    <source>
        <dbReference type="Proteomes" id="UP000255098"/>
    </source>
</evidence>
<dbReference type="CDD" id="cd17278">
    <property type="entry name" value="RMtype1_S_LdeBORF1052P-TRD2-CR2"/>
    <property type="match status" value="1"/>
</dbReference>
<dbReference type="CDD" id="cd17517">
    <property type="entry name" value="RMtype1_S_EcoKI_StySPI-TRD2-CR2_like"/>
    <property type="match status" value="1"/>
</dbReference>
<dbReference type="REBASE" id="378153">
    <property type="entry name" value="S.Aav11297I"/>
</dbReference>
<dbReference type="InterPro" id="IPR000055">
    <property type="entry name" value="Restrct_endonuc_typeI_TRD"/>
</dbReference>
<evidence type="ECO:0000259" key="4">
    <source>
        <dbReference type="Pfam" id="PF01420"/>
    </source>
</evidence>
<keyword evidence="6" id="KW-1185">Reference proteome</keyword>
<reference evidence="5 6" key="1">
    <citation type="submission" date="2018-06" db="EMBL/GenBank/DDBJ databases">
        <authorList>
            <consortium name="Pathogen Informatics"/>
            <person name="Doyle S."/>
        </authorList>
    </citation>
    <scope>NUCLEOTIDE SEQUENCE [LARGE SCALE GENOMIC DNA]</scope>
    <source>
        <strain evidence="6">NCTC 11297</strain>
    </source>
</reference>
<dbReference type="PANTHER" id="PTHR30408:SF13">
    <property type="entry name" value="TYPE I RESTRICTION ENZYME HINDI SPECIFICITY SUBUNIT"/>
    <property type="match status" value="1"/>
</dbReference>
<evidence type="ECO:0000256" key="3">
    <source>
        <dbReference type="ARBA" id="ARBA00023125"/>
    </source>
</evidence>
<dbReference type="Proteomes" id="UP000255098">
    <property type="component" value="Unassembled WGS sequence"/>
</dbReference>
<dbReference type="PANTHER" id="PTHR30408">
    <property type="entry name" value="TYPE-1 RESTRICTION ENZYME ECOKI SPECIFICITY PROTEIN"/>
    <property type="match status" value="1"/>
</dbReference>
<dbReference type="Pfam" id="PF01420">
    <property type="entry name" value="Methylase_S"/>
    <property type="match status" value="2"/>
</dbReference>
<dbReference type="GO" id="GO:0003677">
    <property type="term" value="F:DNA binding"/>
    <property type="evidence" value="ECO:0007669"/>
    <property type="project" value="UniProtKB-KW"/>
</dbReference>
<dbReference type="InterPro" id="IPR044946">
    <property type="entry name" value="Restrct_endonuc_typeI_TRD_sf"/>
</dbReference>
<keyword evidence="3" id="KW-0238">DNA-binding</keyword>
<dbReference type="GeneID" id="300134100"/>
<gene>
    <name evidence="5" type="primary">hsdA</name>
    <name evidence="5" type="ORF">NCTC11297_01914</name>
</gene>
<evidence type="ECO:0000256" key="1">
    <source>
        <dbReference type="ARBA" id="ARBA00010923"/>
    </source>
</evidence>
<proteinExistence type="inferred from homology"/>
<feature type="domain" description="Type I restriction modification DNA specificity" evidence="4">
    <location>
        <begin position="8"/>
        <end position="184"/>
    </location>
</feature>
<evidence type="ECO:0000256" key="2">
    <source>
        <dbReference type="ARBA" id="ARBA00022747"/>
    </source>
</evidence>
<dbReference type="InterPro" id="IPR052021">
    <property type="entry name" value="Type-I_RS_S_subunit"/>
</dbReference>
<feature type="domain" description="Type I restriction modification DNA specificity" evidence="4">
    <location>
        <begin position="266"/>
        <end position="420"/>
    </location>
</feature>
<accession>A0A379ATA1</accession>
<name>A0A379ATA1_AVIAV</name>
<dbReference type="RefSeq" id="WP_115249972.1">
    <property type="nucleotide sequence ID" value="NZ_UGSP01000001.1"/>
</dbReference>
<keyword evidence="2" id="KW-0680">Restriction system</keyword>
<protein>
    <submittedName>
        <fullName evidence="5">Protein HsdA</fullName>
    </submittedName>
</protein>
<dbReference type="SUPFAM" id="SSF116734">
    <property type="entry name" value="DNA methylase specificity domain"/>
    <property type="match status" value="2"/>
</dbReference>
<dbReference type="GO" id="GO:0009307">
    <property type="term" value="P:DNA restriction-modification system"/>
    <property type="evidence" value="ECO:0007669"/>
    <property type="project" value="UniProtKB-KW"/>
</dbReference>
<dbReference type="Gene3D" id="3.90.220.20">
    <property type="entry name" value="DNA methylase specificity domains"/>
    <property type="match status" value="2"/>
</dbReference>
<organism evidence="5 6">
    <name type="scientific">Avibacterium avium</name>
    <name type="common">Pasteurella avium</name>
    <dbReference type="NCBI Taxonomy" id="751"/>
    <lineage>
        <taxon>Bacteria</taxon>
        <taxon>Pseudomonadati</taxon>
        <taxon>Pseudomonadota</taxon>
        <taxon>Gammaproteobacteria</taxon>
        <taxon>Pasteurellales</taxon>
        <taxon>Pasteurellaceae</taxon>
        <taxon>Avibacterium</taxon>
    </lineage>
</organism>
<sequence>MKKVSFETLFEIPLRNGVTKPKKIRGKGYKMVNMGELFSYPIINNISMDRVPLTELEEKNSLLENYDLLFARQSLVRSGAGQCSIFISDDEKVCFESHIIRCRLDKNKANPLFYFYFFRSNIGRNIMDTIIEQGAGASGIRGSDLSKLMIPYIDIKIQNDIAEKLFSLDQKIELNTQTNQTLEQIAQGIFKHWFIDFAPVHAKANALARGETTEQAELAAMACLSGKTVEKITALKTQDPTAYHQLQQTAAAFPSEFVESGMGLVPKGWEVTTLNHICEMKNGYAFKSKEWTDEGIPVIKIGSVKPMLIELDNGSFVAPENETLRADFLASEGDILVGLTGYVGEVGRIPYQEKAMINQRVAKFIPKKITETMNYYCFIYCLARQKEFKAFTETNAKGSAQANISTREILSYPVIIATKEIHIAFENVVKNLLDKIIVNSGENSTLTKTRDGLLPRLLSGEIEL</sequence>